<evidence type="ECO:0000313" key="2">
    <source>
        <dbReference type="EMBL" id="CEL67016.1"/>
    </source>
</evidence>
<feature type="compositionally biased region" description="Acidic residues" evidence="1">
    <location>
        <begin position="237"/>
        <end position="246"/>
    </location>
</feature>
<sequence length="420" mass="44509">MVDTAGASATEVGPASPHSSEPPAGTKRRQTLGAHELRDLQEGKALGDAADDSQPADDMKQADAATLQKRQRLRVVRSGTAVPTPAADAATVSPATTGNPSLAEKPGESPKPVEEGTSPENTNEQAKNTNRAEGEGATNGAPASSENGKEGERASPQEQSATTGLLGTAEIKSVPTFSSAFASLSKQPQSSFFLLSPPQSSTGGAETSSGSTPSLFANLGGSSSLFATSTSFNGNEEGADGEDEQKPEEPSVIENDADADEEILFTDRDCRMQRFDASQTAWAPKPPLEGRVQISASKKEEDSGATRILFFVHRTGRLHLNTPLIASVNYEHPLDRSRQRAAVSSKDEKPDEKSGEDPQTEDVPRKKNTAQFLGLKTDAKSSSDTTIYRIRFSNEEKCAEFLSLANERKTMGRNQSPTSA</sequence>
<feature type="compositionally biased region" description="Polar residues" evidence="1">
    <location>
        <begin position="118"/>
        <end position="131"/>
    </location>
</feature>
<accession>A0A0F7UDA2</accession>
<organism evidence="2">
    <name type="scientific">Neospora caninum (strain Liverpool)</name>
    <dbReference type="NCBI Taxonomy" id="572307"/>
    <lineage>
        <taxon>Eukaryota</taxon>
        <taxon>Sar</taxon>
        <taxon>Alveolata</taxon>
        <taxon>Apicomplexa</taxon>
        <taxon>Conoidasida</taxon>
        <taxon>Coccidia</taxon>
        <taxon>Eucoccidiorida</taxon>
        <taxon>Eimeriorina</taxon>
        <taxon>Sarcocystidae</taxon>
        <taxon>Neospora</taxon>
    </lineage>
</organism>
<proteinExistence type="predicted"/>
<evidence type="ECO:0000256" key="1">
    <source>
        <dbReference type="SAM" id="MobiDB-lite"/>
    </source>
</evidence>
<protein>
    <submittedName>
        <fullName evidence="2">Uncharacterized protein</fullName>
    </submittedName>
</protein>
<dbReference type="AlphaFoldDB" id="A0A0F7UDA2"/>
<feature type="compositionally biased region" description="Basic and acidic residues" evidence="1">
    <location>
        <begin position="345"/>
        <end position="356"/>
    </location>
</feature>
<feature type="compositionally biased region" description="Polar residues" evidence="1">
    <location>
        <begin position="220"/>
        <end position="232"/>
    </location>
</feature>
<feature type="compositionally biased region" description="Polar residues" evidence="1">
    <location>
        <begin position="156"/>
        <end position="165"/>
    </location>
</feature>
<dbReference type="InterPro" id="IPR011993">
    <property type="entry name" value="PH-like_dom_sf"/>
</dbReference>
<feature type="compositionally biased region" description="Basic and acidic residues" evidence="1">
    <location>
        <begin position="105"/>
        <end position="114"/>
    </location>
</feature>
<feature type="region of interest" description="Disordered" evidence="1">
    <location>
        <begin position="1"/>
        <end position="167"/>
    </location>
</feature>
<dbReference type="SUPFAM" id="SSF50729">
    <property type="entry name" value="PH domain-like"/>
    <property type="match status" value="1"/>
</dbReference>
<feature type="compositionally biased region" description="Low complexity" evidence="1">
    <location>
        <begin position="187"/>
        <end position="214"/>
    </location>
</feature>
<feature type="region of interest" description="Disordered" evidence="1">
    <location>
        <begin position="335"/>
        <end position="387"/>
    </location>
</feature>
<dbReference type="EMBL" id="LN714482">
    <property type="protein sequence ID" value="CEL67016.1"/>
    <property type="molecule type" value="Genomic_DNA"/>
</dbReference>
<gene>
    <name evidence="2" type="ORF">BN1204_028210</name>
</gene>
<feature type="region of interest" description="Disordered" evidence="1">
    <location>
        <begin position="187"/>
        <end position="259"/>
    </location>
</feature>
<name>A0A0F7UDA2_NEOCL</name>
<reference evidence="2" key="1">
    <citation type="journal article" date="2015" name="PLoS ONE">
        <title>Comprehensive Evaluation of Toxoplasma gondii VEG and Neospora caninum LIV Genomes with Tachyzoite Stage Transcriptome and Proteome Defines Novel Transcript Features.</title>
        <authorList>
            <person name="Ramaprasad A."/>
            <person name="Mourier T."/>
            <person name="Naeem R."/>
            <person name="Malas T.B."/>
            <person name="Moussa E."/>
            <person name="Panigrahi A."/>
            <person name="Vermont S.J."/>
            <person name="Otto T.D."/>
            <person name="Wastling J."/>
            <person name="Pain A."/>
        </authorList>
    </citation>
    <scope>NUCLEOTIDE SEQUENCE</scope>
    <source>
        <strain evidence="2">Liverpool</strain>
    </source>
</reference>
<feature type="compositionally biased region" description="Low complexity" evidence="1">
    <location>
        <begin position="80"/>
        <end position="97"/>
    </location>
</feature>
<dbReference type="Gene3D" id="2.30.29.30">
    <property type="entry name" value="Pleckstrin-homology domain (PH domain)/Phosphotyrosine-binding domain (PTB)"/>
    <property type="match status" value="1"/>
</dbReference>
<feature type="region of interest" description="Disordered" evidence="1">
    <location>
        <begin position="276"/>
        <end position="303"/>
    </location>
</feature>